<organism evidence="3 4">
    <name type="scientific">Rhizobium metallidurans</name>
    <dbReference type="NCBI Taxonomy" id="1265931"/>
    <lineage>
        <taxon>Bacteria</taxon>
        <taxon>Pseudomonadati</taxon>
        <taxon>Pseudomonadota</taxon>
        <taxon>Alphaproteobacteria</taxon>
        <taxon>Hyphomicrobiales</taxon>
        <taxon>Rhizobiaceae</taxon>
        <taxon>Rhizobium/Agrobacterium group</taxon>
        <taxon>Rhizobium</taxon>
    </lineage>
</organism>
<dbReference type="RefSeq" id="WP_183899090.1">
    <property type="nucleotide sequence ID" value="NZ_JACIDW010000002.1"/>
</dbReference>
<dbReference type="PROSITE" id="PS00018">
    <property type="entry name" value="EF_HAND_1"/>
    <property type="match status" value="1"/>
</dbReference>
<proteinExistence type="predicted"/>
<comment type="caution">
    <text evidence="3">The sequence shown here is derived from an EMBL/GenBank/DDBJ whole genome shotgun (WGS) entry which is preliminary data.</text>
</comment>
<dbReference type="PROSITE" id="PS50222">
    <property type="entry name" value="EF_HAND_2"/>
    <property type="match status" value="1"/>
</dbReference>
<feature type="region of interest" description="Disordered" evidence="1">
    <location>
        <begin position="34"/>
        <end position="56"/>
    </location>
</feature>
<reference evidence="3 4" key="1">
    <citation type="submission" date="2020-08" db="EMBL/GenBank/DDBJ databases">
        <title>Genomic Encyclopedia of Type Strains, Phase IV (KMG-IV): sequencing the most valuable type-strain genomes for metagenomic binning, comparative biology and taxonomic classification.</title>
        <authorList>
            <person name="Goeker M."/>
        </authorList>
    </citation>
    <scope>NUCLEOTIDE SEQUENCE [LARGE SCALE GENOMIC DNA]</scope>
    <source>
        <strain evidence="3 4">DSM 26575</strain>
    </source>
</reference>
<dbReference type="InterPro" id="IPR002048">
    <property type="entry name" value="EF_hand_dom"/>
</dbReference>
<accession>A0A7W6CLS8</accession>
<evidence type="ECO:0000313" key="3">
    <source>
        <dbReference type="EMBL" id="MBB3963375.1"/>
    </source>
</evidence>
<feature type="domain" description="EF-hand" evidence="2">
    <location>
        <begin position="15"/>
        <end position="41"/>
    </location>
</feature>
<keyword evidence="4" id="KW-1185">Reference proteome</keyword>
<protein>
    <recommendedName>
        <fullName evidence="2">EF-hand domain-containing protein</fullName>
    </recommendedName>
</protein>
<dbReference type="EMBL" id="JACIDW010000002">
    <property type="protein sequence ID" value="MBB3963375.1"/>
    <property type="molecule type" value="Genomic_DNA"/>
</dbReference>
<evidence type="ECO:0000256" key="1">
    <source>
        <dbReference type="SAM" id="MobiDB-lite"/>
    </source>
</evidence>
<evidence type="ECO:0000313" key="4">
    <source>
        <dbReference type="Proteomes" id="UP000582090"/>
    </source>
</evidence>
<dbReference type="InterPro" id="IPR018247">
    <property type="entry name" value="EF_Hand_1_Ca_BS"/>
</dbReference>
<gene>
    <name evidence="3" type="ORF">GGQ67_001000</name>
</gene>
<dbReference type="AlphaFoldDB" id="A0A7W6CLS8"/>
<evidence type="ECO:0000259" key="2">
    <source>
        <dbReference type="PROSITE" id="PS50222"/>
    </source>
</evidence>
<sequence length="151" mass="14947">MTSVSSLGGGSASYISSLDKNGDGVVSADELAAANTTNNSGTTATKASTANSTADSASVTQKIAADILSLMLQLQQSSDASDTSGNDGAVSGNSPKGILALMDSNADRRPTASELFADPSTVAQQAGTGSDPAAAPVLADMQTVVRAYQNT</sequence>
<dbReference type="Proteomes" id="UP000582090">
    <property type="component" value="Unassembled WGS sequence"/>
</dbReference>
<feature type="compositionally biased region" description="Polar residues" evidence="1">
    <location>
        <begin position="79"/>
        <end position="94"/>
    </location>
</feature>
<name>A0A7W6CLS8_9HYPH</name>
<feature type="region of interest" description="Disordered" evidence="1">
    <location>
        <begin position="76"/>
        <end position="98"/>
    </location>
</feature>
<dbReference type="GO" id="GO:0005509">
    <property type="term" value="F:calcium ion binding"/>
    <property type="evidence" value="ECO:0007669"/>
    <property type="project" value="InterPro"/>
</dbReference>